<dbReference type="InterPro" id="IPR010389">
    <property type="entry name" value="Urate_ox_N"/>
</dbReference>
<evidence type="ECO:0000256" key="1">
    <source>
        <dbReference type="SAM" id="Phobius"/>
    </source>
</evidence>
<comment type="caution">
    <text evidence="3">The sequence shown here is derived from an EMBL/GenBank/DDBJ whole genome shotgun (WGS) entry which is preliminary data.</text>
</comment>
<dbReference type="RefSeq" id="WP_316666689.1">
    <property type="nucleotide sequence ID" value="NZ_CATZBU010000007.1"/>
</dbReference>
<feature type="transmembrane region" description="Helical" evidence="1">
    <location>
        <begin position="12"/>
        <end position="33"/>
    </location>
</feature>
<dbReference type="SUPFAM" id="SSF46626">
    <property type="entry name" value="Cytochrome c"/>
    <property type="match status" value="1"/>
</dbReference>
<feature type="transmembrane region" description="Helical" evidence="1">
    <location>
        <begin position="116"/>
        <end position="138"/>
    </location>
</feature>
<keyword evidence="4" id="KW-1185">Reference proteome</keyword>
<dbReference type="Pfam" id="PF06181">
    <property type="entry name" value="Urate_ox_N"/>
    <property type="match status" value="1"/>
</dbReference>
<dbReference type="EMBL" id="CATZBU010000007">
    <property type="protein sequence ID" value="CAJ0798427.1"/>
    <property type="molecule type" value="Genomic_DNA"/>
</dbReference>
<sequence>MEGYILDWANLLLRWLHVIVAIAWIGSSFYFVWLDNSLTKPTAPDLKDKGVDGELWAVHGGGFYNPQKYLLAPKQLPDHLHWFYWESYSTWMSGFALLTVVYLFNANVYMIDRSVFDMTATTAVLLALGFLVVGWLVYDTICRVFGKNDRVVGILVAIYVVIAAFAACHLFSGRAAFLLIGAMIATIMSANVFFWIIPGQRKVVASLKAGEKPDPIHGKRGKQRSVHNTYFTLPVLFAMLSNHYSMTYAAKYNWAVLVLIMLAGVLIRQFFILKHKGVVNWGYPAAGVAVLLGVAVWLAPVSRPAAPAAAAPAAAAPAAAAEGGASVSATAVAAAVPAAAGGSDFAKVQAVVTARCYQCHSAHPTLMPSPAKGVLLDTPEELGKHAQLVYQQVVQQKLMPLGNVTQITDDERTIIAKWFEGGAKMN</sequence>
<proteinExistence type="predicted"/>
<protein>
    <recommendedName>
        <fullName evidence="2">Urate oxidase N-terminal domain-containing protein</fullName>
    </recommendedName>
</protein>
<reference evidence="3 4" key="1">
    <citation type="submission" date="2023-07" db="EMBL/GenBank/DDBJ databases">
        <authorList>
            <person name="Peeters C."/>
        </authorList>
    </citation>
    <scope>NUCLEOTIDE SEQUENCE [LARGE SCALE GENOMIC DNA]</scope>
    <source>
        <strain evidence="3 4">LMG 19083</strain>
    </source>
</reference>
<name>A0ABN9J418_9RALS</name>
<organism evidence="3 4">
    <name type="scientific">Ralstonia psammae</name>
    <dbReference type="NCBI Taxonomy" id="3058598"/>
    <lineage>
        <taxon>Bacteria</taxon>
        <taxon>Pseudomonadati</taxon>
        <taxon>Pseudomonadota</taxon>
        <taxon>Betaproteobacteria</taxon>
        <taxon>Burkholderiales</taxon>
        <taxon>Burkholderiaceae</taxon>
        <taxon>Ralstonia</taxon>
    </lineage>
</organism>
<evidence type="ECO:0000313" key="3">
    <source>
        <dbReference type="EMBL" id="CAJ0798427.1"/>
    </source>
</evidence>
<evidence type="ECO:0000313" key="4">
    <source>
        <dbReference type="Proteomes" id="UP001189813"/>
    </source>
</evidence>
<feature type="transmembrane region" description="Helical" evidence="1">
    <location>
        <begin position="82"/>
        <end position="104"/>
    </location>
</feature>
<accession>A0ABN9J418</accession>
<feature type="transmembrane region" description="Helical" evidence="1">
    <location>
        <begin position="175"/>
        <end position="197"/>
    </location>
</feature>
<feature type="transmembrane region" description="Helical" evidence="1">
    <location>
        <begin position="278"/>
        <end position="299"/>
    </location>
</feature>
<keyword evidence="1" id="KW-0812">Transmembrane</keyword>
<gene>
    <name evidence="3" type="ORF">LMG19083_03155</name>
</gene>
<evidence type="ECO:0000259" key="2">
    <source>
        <dbReference type="Pfam" id="PF06181"/>
    </source>
</evidence>
<dbReference type="Proteomes" id="UP001189813">
    <property type="component" value="Unassembled WGS sequence"/>
</dbReference>
<keyword evidence="1" id="KW-0472">Membrane</keyword>
<feature type="domain" description="Urate oxidase N-terminal" evidence="2">
    <location>
        <begin position="4"/>
        <end position="299"/>
    </location>
</feature>
<keyword evidence="1" id="KW-1133">Transmembrane helix</keyword>
<dbReference type="InterPro" id="IPR036909">
    <property type="entry name" value="Cyt_c-like_dom_sf"/>
</dbReference>
<feature type="transmembrane region" description="Helical" evidence="1">
    <location>
        <begin position="252"/>
        <end position="271"/>
    </location>
</feature>
<feature type="transmembrane region" description="Helical" evidence="1">
    <location>
        <begin position="150"/>
        <end position="168"/>
    </location>
</feature>